<dbReference type="OrthoDB" id="303236at2"/>
<feature type="region of interest" description="Disordered" evidence="1">
    <location>
        <begin position="67"/>
        <end position="99"/>
    </location>
</feature>
<sequence>MAKKKTPEAPPEQAPEPAAPPVEKITQREAVEKAIAAGKGSPVDGVAYVKEQFGITLGNAAFSTLKSQLKKASNPSPKKADRASESPKPALRATDSGPPGVALQVEAIKSLVEMLGANQVISIARLFEK</sequence>
<dbReference type="AlphaFoldDB" id="A0A5C1A9D5"/>
<dbReference type="Proteomes" id="UP000324974">
    <property type="component" value="Chromosome"/>
</dbReference>
<accession>A0A5C1A9D5</accession>
<keyword evidence="3" id="KW-1185">Reference proteome</keyword>
<organism evidence="2 3">
    <name type="scientific">Limnoglobus roseus</name>
    <dbReference type="NCBI Taxonomy" id="2598579"/>
    <lineage>
        <taxon>Bacteria</taxon>
        <taxon>Pseudomonadati</taxon>
        <taxon>Planctomycetota</taxon>
        <taxon>Planctomycetia</taxon>
        <taxon>Gemmatales</taxon>
        <taxon>Gemmataceae</taxon>
        <taxon>Limnoglobus</taxon>
    </lineage>
</organism>
<feature type="compositionally biased region" description="Pro residues" evidence="1">
    <location>
        <begin position="8"/>
        <end position="20"/>
    </location>
</feature>
<dbReference type="EMBL" id="CP042425">
    <property type="protein sequence ID" value="QEL14813.1"/>
    <property type="molecule type" value="Genomic_DNA"/>
</dbReference>
<evidence type="ECO:0000313" key="2">
    <source>
        <dbReference type="EMBL" id="QEL14813.1"/>
    </source>
</evidence>
<feature type="compositionally biased region" description="Polar residues" evidence="1">
    <location>
        <begin position="67"/>
        <end position="76"/>
    </location>
</feature>
<protein>
    <submittedName>
        <fullName evidence="2">Uncharacterized protein</fullName>
    </submittedName>
</protein>
<gene>
    <name evidence="2" type="ORF">PX52LOC_01710</name>
</gene>
<evidence type="ECO:0000313" key="3">
    <source>
        <dbReference type="Proteomes" id="UP000324974"/>
    </source>
</evidence>
<feature type="region of interest" description="Disordered" evidence="1">
    <location>
        <begin position="1"/>
        <end position="25"/>
    </location>
</feature>
<dbReference type="RefSeq" id="WP_149109675.1">
    <property type="nucleotide sequence ID" value="NZ_CP042425.1"/>
</dbReference>
<name>A0A5C1A9D5_9BACT</name>
<evidence type="ECO:0000256" key="1">
    <source>
        <dbReference type="SAM" id="MobiDB-lite"/>
    </source>
</evidence>
<reference evidence="3" key="1">
    <citation type="submission" date="2019-08" db="EMBL/GenBank/DDBJ databases">
        <title>Limnoglobus roseus gen. nov., sp. nov., a novel freshwater planctomycete with a giant genome from the family Gemmataceae.</title>
        <authorList>
            <person name="Kulichevskaya I.S."/>
            <person name="Naumoff D.G."/>
            <person name="Miroshnikov K."/>
            <person name="Ivanova A."/>
            <person name="Philippov D.A."/>
            <person name="Hakobyan A."/>
            <person name="Rijpstra I.C."/>
            <person name="Sinninghe Damste J.S."/>
            <person name="Liesack W."/>
            <person name="Dedysh S.N."/>
        </authorList>
    </citation>
    <scope>NUCLEOTIDE SEQUENCE [LARGE SCALE GENOMIC DNA]</scope>
    <source>
        <strain evidence="3">PX52</strain>
    </source>
</reference>
<dbReference type="KEGG" id="lrs:PX52LOC_01710"/>
<proteinExistence type="predicted"/>